<comment type="subunit">
    <text evidence="3">Homodimer.</text>
</comment>
<reference evidence="11 12" key="1">
    <citation type="submission" date="2010-10" db="EMBL/GenBank/DDBJ databases">
        <title>Complete sequence of Frankia sp. EuI1c.</title>
        <authorList>
            <consortium name="US DOE Joint Genome Institute"/>
            <person name="Lucas S."/>
            <person name="Copeland A."/>
            <person name="Lapidus A."/>
            <person name="Cheng J.-F."/>
            <person name="Bruce D."/>
            <person name="Goodwin L."/>
            <person name="Pitluck S."/>
            <person name="Chertkov O."/>
            <person name="Detter J.C."/>
            <person name="Han C."/>
            <person name="Tapia R."/>
            <person name="Land M."/>
            <person name="Hauser L."/>
            <person name="Jeffries C."/>
            <person name="Kyrpides N."/>
            <person name="Ivanova N."/>
            <person name="Mikhailova N."/>
            <person name="Beauchemin N."/>
            <person name="Sen A."/>
            <person name="Sur S.A."/>
            <person name="Gtari M."/>
            <person name="Wall L."/>
            <person name="Tisa L."/>
            <person name="Woyke T."/>
        </authorList>
    </citation>
    <scope>NUCLEOTIDE SEQUENCE [LARGE SCALE GENOMIC DNA]</scope>
    <source>
        <strain evidence="12">DSM 45817 / CECT 9037 / EuI1c</strain>
    </source>
</reference>
<keyword evidence="4 7" id="KW-0285">Flavoprotein</keyword>
<keyword evidence="12" id="KW-1185">Reference proteome</keyword>
<dbReference type="GO" id="GO:0033539">
    <property type="term" value="P:fatty acid beta-oxidation using acyl-CoA dehydrogenase"/>
    <property type="evidence" value="ECO:0007669"/>
    <property type="project" value="TreeGrafter"/>
</dbReference>
<evidence type="ECO:0000256" key="7">
    <source>
        <dbReference type="RuleBase" id="RU362125"/>
    </source>
</evidence>
<dbReference type="Gene3D" id="2.40.110.10">
    <property type="entry name" value="Butyryl-CoA Dehydrogenase, subunit A, domain 2"/>
    <property type="match status" value="1"/>
</dbReference>
<evidence type="ECO:0000256" key="4">
    <source>
        <dbReference type="ARBA" id="ARBA00022630"/>
    </source>
</evidence>
<dbReference type="Gene3D" id="1.10.540.10">
    <property type="entry name" value="Acyl-CoA dehydrogenase/oxidase, N-terminal domain"/>
    <property type="match status" value="1"/>
</dbReference>
<evidence type="ECO:0000256" key="5">
    <source>
        <dbReference type="ARBA" id="ARBA00022827"/>
    </source>
</evidence>
<dbReference type="Gene3D" id="1.20.140.10">
    <property type="entry name" value="Butyryl-CoA Dehydrogenase, subunit A, domain 3"/>
    <property type="match status" value="1"/>
</dbReference>
<dbReference type="GO" id="GO:0003995">
    <property type="term" value="F:acyl-CoA dehydrogenase activity"/>
    <property type="evidence" value="ECO:0007669"/>
    <property type="project" value="TreeGrafter"/>
</dbReference>
<dbReference type="PANTHER" id="PTHR48083">
    <property type="entry name" value="MEDIUM-CHAIN SPECIFIC ACYL-COA DEHYDROGENASE, MITOCHONDRIAL-RELATED"/>
    <property type="match status" value="1"/>
</dbReference>
<dbReference type="Pfam" id="PF00441">
    <property type="entry name" value="Acyl-CoA_dh_1"/>
    <property type="match status" value="1"/>
</dbReference>
<dbReference type="InterPro" id="IPR036250">
    <property type="entry name" value="AcylCo_DH-like_C"/>
</dbReference>
<evidence type="ECO:0000313" key="12">
    <source>
        <dbReference type="Proteomes" id="UP000002484"/>
    </source>
</evidence>
<sequence length="432" mass="48434">MSWEFETDAEFQAKLDWIETFVREEVEPLDVLHPRDVYKRPMDPDVAKVVRSLQQRVRDQDLWACHLGPDLGGQGYGQLKLALMNEILGRSHWAALVFGTQAPDTGNAEVLAHYGTAEQKERYLRPLLDGEIVSCYSMTEPQGGSDPGQFTCGAVRDGDDWVINGWKFFSSHARWAEFLVVMVRTDPEASVHNAFSMFLVPSATPGVRIERNIGLYGETEDEGGHSLVHYDNVRVPAENLLGEPGQGFAVAQTRLGGGRVHHAMRAVGVCQRALDMMCERVLSRTTRGSLLADKQYVQGYVADSWAELAQFRLLVLRTAWKIDRYNDYSRVREDIAAVKILAPRLIQDIVGRAIQVHGALGITTELDLVRMFLIQFVTGFSDGPSEIHKATLSRRVLKQYKPAPGLWPTQHIPTRRAEAAAHFAERLKEVDG</sequence>
<feature type="domain" description="Acyl-CoA dehydrogenase/oxidase N-terminal" evidence="10">
    <location>
        <begin position="13"/>
        <end position="131"/>
    </location>
</feature>
<feature type="domain" description="Acyl-CoA oxidase/dehydrogenase middle" evidence="9">
    <location>
        <begin position="135"/>
        <end position="217"/>
    </location>
</feature>
<dbReference type="RefSeq" id="WP_013423948.1">
    <property type="nucleotide sequence ID" value="NC_014666.1"/>
</dbReference>
<dbReference type="Pfam" id="PF02771">
    <property type="entry name" value="Acyl-CoA_dh_N"/>
    <property type="match status" value="1"/>
</dbReference>
<dbReference type="STRING" id="298654.FraEuI1c_2803"/>
<dbReference type="InterPro" id="IPR050741">
    <property type="entry name" value="Acyl-CoA_dehydrogenase"/>
</dbReference>
<evidence type="ECO:0000259" key="10">
    <source>
        <dbReference type="Pfam" id="PF02771"/>
    </source>
</evidence>
<evidence type="ECO:0000256" key="2">
    <source>
        <dbReference type="ARBA" id="ARBA00009347"/>
    </source>
</evidence>
<dbReference type="OrthoDB" id="8876745at2"/>
<dbReference type="InterPro" id="IPR009075">
    <property type="entry name" value="AcylCo_DH/oxidase_C"/>
</dbReference>
<dbReference type="SUPFAM" id="SSF56645">
    <property type="entry name" value="Acyl-CoA dehydrogenase NM domain-like"/>
    <property type="match status" value="1"/>
</dbReference>
<dbReference type="EMBL" id="CP002299">
    <property type="protein sequence ID" value="ADP80830.1"/>
    <property type="molecule type" value="Genomic_DNA"/>
</dbReference>
<dbReference type="InterPro" id="IPR009100">
    <property type="entry name" value="AcylCoA_DH/oxidase_NM_dom_sf"/>
</dbReference>
<evidence type="ECO:0000256" key="6">
    <source>
        <dbReference type="ARBA" id="ARBA00023002"/>
    </source>
</evidence>
<comment type="similarity">
    <text evidence="2 7">Belongs to the acyl-CoA dehydrogenase family.</text>
</comment>
<comment type="cofactor">
    <cofactor evidence="1 7">
        <name>FAD</name>
        <dbReference type="ChEBI" id="CHEBI:57692"/>
    </cofactor>
</comment>
<protein>
    <submittedName>
        <fullName evidence="11">Acyl-CoA dehydrogenase domain-containing protein</fullName>
    </submittedName>
</protein>
<dbReference type="AlphaFoldDB" id="E3J7S6"/>
<evidence type="ECO:0000256" key="3">
    <source>
        <dbReference type="ARBA" id="ARBA00011738"/>
    </source>
</evidence>
<dbReference type="InterPro" id="IPR037069">
    <property type="entry name" value="AcylCoA_DH/ox_N_sf"/>
</dbReference>
<evidence type="ECO:0000259" key="8">
    <source>
        <dbReference type="Pfam" id="PF00441"/>
    </source>
</evidence>
<dbReference type="InterPro" id="IPR046373">
    <property type="entry name" value="Acyl-CoA_Oxase/DH_mid-dom_sf"/>
</dbReference>
<dbReference type="PANTHER" id="PTHR48083:SF13">
    <property type="entry name" value="ACYL-COA DEHYDROGENASE FAMILY MEMBER 11"/>
    <property type="match status" value="1"/>
</dbReference>
<dbReference type="HOGENOM" id="CLU_018204_1_0_11"/>
<dbReference type="GO" id="GO:0050660">
    <property type="term" value="F:flavin adenine dinucleotide binding"/>
    <property type="evidence" value="ECO:0007669"/>
    <property type="project" value="InterPro"/>
</dbReference>
<proteinExistence type="inferred from homology"/>
<dbReference type="SUPFAM" id="SSF47203">
    <property type="entry name" value="Acyl-CoA dehydrogenase C-terminal domain-like"/>
    <property type="match status" value="1"/>
</dbReference>
<dbReference type="InParanoid" id="E3J7S6"/>
<dbReference type="Pfam" id="PF02770">
    <property type="entry name" value="Acyl-CoA_dh_M"/>
    <property type="match status" value="1"/>
</dbReference>
<dbReference type="InterPro" id="IPR006091">
    <property type="entry name" value="Acyl-CoA_Oxase/DH_mid-dom"/>
</dbReference>
<feature type="domain" description="Acyl-CoA dehydrogenase/oxidase C-terminal" evidence="8">
    <location>
        <begin position="245"/>
        <end position="397"/>
    </location>
</feature>
<dbReference type="GO" id="GO:0005737">
    <property type="term" value="C:cytoplasm"/>
    <property type="evidence" value="ECO:0007669"/>
    <property type="project" value="TreeGrafter"/>
</dbReference>
<evidence type="ECO:0000256" key="1">
    <source>
        <dbReference type="ARBA" id="ARBA00001974"/>
    </source>
</evidence>
<gene>
    <name evidence="11" type="ordered locus">FraEuI1c_2803</name>
</gene>
<name>E3J7S6_PSEI1</name>
<evidence type="ECO:0000259" key="9">
    <source>
        <dbReference type="Pfam" id="PF02770"/>
    </source>
</evidence>
<organism evidence="11 12">
    <name type="scientific">Pseudofrankia inefficax (strain DSM 45817 / CECT 9037 / DDB 130130 / EuI1c)</name>
    <name type="common">Frankia inefficax</name>
    <dbReference type="NCBI Taxonomy" id="298654"/>
    <lineage>
        <taxon>Bacteria</taxon>
        <taxon>Bacillati</taxon>
        <taxon>Actinomycetota</taxon>
        <taxon>Actinomycetes</taxon>
        <taxon>Frankiales</taxon>
        <taxon>Frankiaceae</taxon>
        <taxon>Pseudofrankia</taxon>
    </lineage>
</organism>
<dbReference type="eggNOG" id="COG1960">
    <property type="taxonomic scope" value="Bacteria"/>
</dbReference>
<accession>E3J7S6</accession>
<dbReference type="InterPro" id="IPR013786">
    <property type="entry name" value="AcylCoA_DH/ox_N"/>
</dbReference>
<keyword evidence="6 7" id="KW-0560">Oxidoreductase</keyword>
<evidence type="ECO:0000313" key="11">
    <source>
        <dbReference type="EMBL" id="ADP80830.1"/>
    </source>
</evidence>
<dbReference type="KEGG" id="fri:FraEuI1c_2803"/>
<dbReference type="FunFam" id="2.40.110.10:FF:000002">
    <property type="entry name" value="Acyl-CoA dehydrogenase fadE12"/>
    <property type="match status" value="1"/>
</dbReference>
<keyword evidence="5 7" id="KW-0274">FAD</keyword>
<dbReference type="Proteomes" id="UP000002484">
    <property type="component" value="Chromosome"/>
</dbReference>